<keyword evidence="2" id="KW-0489">Methyltransferase</keyword>
<dbReference type="Pfam" id="PF08241">
    <property type="entry name" value="Methyltransf_11"/>
    <property type="match status" value="1"/>
</dbReference>
<dbReference type="Proteomes" id="UP000057820">
    <property type="component" value="Chromosome 1"/>
</dbReference>
<dbReference type="KEGG" id="nfr:ERS450000_01198"/>
<dbReference type="Gene3D" id="3.40.50.150">
    <property type="entry name" value="Vaccinia Virus protein VP39"/>
    <property type="match status" value="1"/>
</dbReference>
<dbReference type="InterPro" id="IPR013216">
    <property type="entry name" value="Methyltransf_11"/>
</dbReference>
<organism evidence="2 3">
    <name type="scientific">Nocardia farcinica</name>
    <dbReference type="NCBI Taxonomy" id="37329"/>
    <lineage>
        <taxon>Bacteria</taxon>
        <taxon>Bacillati</taxon>
        <taxon>Actinomycetota</taxon>
        <taxon>Actinomycetes</taxon>
        <taxon>Mycobacteriales</taxon>
        <taxon>Nocardiaceae</taxon>
        <taxon>Nocardia</taxon>
    </lineage>
</organism>
<gene>
    <name evidence="2" type="primary">rebM_1</name>
    <name evidence="2" type="ORF">ERS450000_01198</name>
</gene>
<reference evidence="3" key="1">
    <citation type="submission" date="2015-03" db="EMBL/GenBank/DDBJ databases">
        <authorList>
            <consortium name="Pathogen Informatics"/>
        </authorList>
    </citation>
    <scope>NUCLEOTIDE SEQUENCE [LARGE SCALE GENOMIC DNA]</scope>
    <source>
        <strain evidence="3">NCTC11134</strain>
    </source>
</reference>
<accession>A0A0H5NYL7</accession>
<keyword evidence="2" id="KW-0808">Transferase</keyword>
<dbReference type="AlphaFoldDB" id="A0A0H5NYL7"/>
<dbReference type="CDD" id="cd02440">
    <property type="entry name" value="AdoMet_MTases"/>
    <property type="match status" value="1"/>
</dbReference>
<dbReference type="EC" id="2.1.1.-" evidence="2"/>
<dbReference type="PANTHER" id="PTHR43464:SF23">
    <property type="entry name" value="JUVENILE HORMONE ACID O-METHYLTRANSFERASE"/>
    <property type="match status" value="1"/>
</dbReference>
<evidence type="ECO:0000313" key="3">
    <source>
        <dbReference type="Proteomes" id="UP000057820"/>
    </source>
</evidence>
<dbReference type="RefSeq" id="WP_060591058.1">
    <property type="nucleotide sequence ID" value="NZ_CP031418.1"/>
</dbReference>
<dbReference type="EMBL" id="LN868938">
    <property type="protein sequence ID" value="CRY75181.1"/>
    <property type="molecule type" value="Genomic_DNA"/>
</dbReference>
<dbReference type="GO" id="GO:0010420">
    <property type="term" value="F:polyprenyldihydroxybenzoate methyltransferase activity"/>
    <property type="evidence" value="ECO:0007669"/>
    <property type="project" value="TreeGrafter"/>
</dbReference>
<dbReference type="PANTHER" id="PTHR43464">
    <property type="entry name" value="METHYLTRANSFERASE"/>
    <property type="match status" value="1"/>
</dbReference>
<protein>
    <submittedName>
        <fullName evidence="2">Rebeccamycin O-methyltransferase</fullName>
        <ecNumber evidence="2">2.1.1.-</ecNumber>
    </submittedName>
</protein>
<dbReference type="InterPro" id="IPR029063">
    <property type="entry name" value="SAM-dependent_MTases_sf"/>
</dbReference>
<sequence length="205" mass="22979">MTQLPPDTDRWNTNIHYHDVLVEAVAPHAGRILDVGCGEGMLCRRLRRDDRAIVGIDTHAESIALARAQSGADGPHYVCADVLTHPFEPASFDAIVSVATLHHLDPDAALTTMARLLKPGGTLAIVGLARPRWPHDLPVEALAVLAFTYHRLAGHHHWEHPSPIVWPPPHTYAEIRDTARALLPGVRYRRHLYWRYSLRWRKPAA</sequence>
<evidence type="ECO:0000313" key="2">
    <source>
        <dbReference type="EMBL" id="CRY75181.1"/>
    </source>
</evidence>
<feature type="domain" description="Methyltransferase type 11" evidence="1">
    <location>
        <begin position="33"/>
        <end position="125"/>
    </location>
</feature>
<dbReference type="GO" id="GO:0032259">
    <property type="term" value="P:methylation"/>
    <property type="evidence" value="ECO:0007669"/>
    <property type="project" value="UniProtKB-KW"/>
</dbReference>
<dbReference type="SUPFAM" id="SSF53335">
    <property type="entry name" value="S-adenosyl-L-methionine-dependent methyltransferases"/>
    <property type="match status" value="1"/>
</dbReference>
<name>A0A0H5NYL7_NOCFR</name>
<proteinExistence type="predicted"/>
<evidence type="ECO:0000259" key="1">
    <source>
        <dbReference type="Pfam" id="PF08241"/>
    </source>
</evidence>